<keyword evidence="8" id="KW-1185">Reference proteome</keyword>
<evidence type="ECO:0000256" key="4">
    <source>
        <dbReference type="ARBA" id="ARBA00022857"/>
    </source>
</evidence>
<comment type="similarity">
    <text evidence="1">Belongs to the zinc-containing alcohol dehydrogenase family.</text>
</comment>
<dbReference type="GO" id="GO:0000166">
    <property type="term" value="F:nucleotide binding"/>
    <property type="evidence" value="ECO:0007669"/>
    <property type="project" value="UniProtKB-KW"/>
</dbReference>
<evidence type="ECO:0000313" key="7">
    <source>
        <dbReference type="EMBL" id="KAF2193880.1"/>
    </source>
</evidence>
<dbReference type="Gene3D" id="3.90.180.10">
    <property type="entry name" value="Medium-chain alcohol dehydrogenases, catalytic domain"/>
    <property type="match status" value="1"/>
</dbReference>
<dbReference type="InterPro" id="IPR047122">
    <property type="entry name" value="Trans-enoyl_RdTase-like"/>
</dbReference>
<dbReference type="InterPro" id="IPR011032">
    <property type="entry name" value="GroES-like_sf"/>
</dbReference>
<evidence type="ECO:0000256" key="3">
    <source>
        <dbReference type="ARBA" id="ARBA00022741"/>
    </source>
</evidence>
<keyword evidence="5" id="KW-0560">Oxidoreductase</keyword>
<dbReference type="Gene3D" id="3.40.50.720">
    <property type="entry name" value="NAD(P)-binding Rossmann-like Domain"/>
    <property type="match status" value="1"/>
</dbReference>
<dbReference type="SMART" id="SM00829">
    <property type="entry name" value="PKS_ER"/>
    <property type="match status" value="1"/>
</dbReference>
<organism evidence="7 8">
    <name type="scientific">Zopfia rhizophila CBS 207.26</name>
    <dbReference type="NCBI Taxonomy" id="1314779"/>
    <lineage>
        <taxon>Eukaryota</taxon>
        <taxon>Fungi</taxon>
        <taxon>Dikarya</taxon>
        <taxon>Ascomycota</taxon>
        <taxon>Pezizomycotina</taxon>
        <taxon>Dothideomycetes</taxon>
        <taxon>Dothideomycetes incertae sedis</taxon>
        <taxon>Zopfiaceae</taxon>
        <taxon>Zopfia</taxon>
    </lineage>
</organism>
<evidence type="ECO:0000256" key="1">
    <source>
        <dbReference type="ARBA" id="ARBA00008072"/>
    </source>
</evidence>
<dbReference type="SUPFAM" id="SSF51735">
    <property type="entry name" value="NAD(P)-binding Rossmann-fold domains"/>
    <property type="match status" value="1"/>
</dbReference>
<dbReference type="InterPro" id="IPR013154">
    <property type="entry name" value="ADH-like_N"/>
</dbReference>
<dbReference type="InterPro" id="IPR036291">
    <property type="entry name" value="NAD(P)-bd_dom_sf"/>
</dbReference>
<gene>
    <name evidence="7" type="ORF">K469DRAFT_548574</name>
</gene>
<dbReference type="Proteomes" id="UP000800200">
    <property type="component" value="Unassembled WGS sequence"/>
</dbReference>
<dbReference type="SUPFAM" id="SSF50129">
    <property type="entry name" value="GroES-like"/>
    <property type="match status" value="1"/>
</dbReference>
<keyword evidence="4" id="KW-0521">NADP</keyword>
<dbReference type="PANTHER" id="PTHR45348:SF1">
    <property type="entry name" value="TRANS-ENOYL REDUCTASE STHE"/>
    <property type="match status" value="1"/>
</dbReference>
<feature type="domain" description="Enoyl reductase (ER)" evidence="6">
    <location>
        <begin position="34"/>
        <end position="379"/>
    </location>
</feature>
<name>A0A6A6EUU8_9PEZI</name>
<accession>A0A6A6EUU8</accession>
<sequence>METVEYRLPDGFNPPRIRLPRQQTAIVQDAEGKGTIRHDQSLPVHRLEPHHVLVKTVAVSINPCDWKMPSKFPTEGARIGCDFTGTVIAIGPHVKDRWNGSLALGDRVCGGVHGSNPIDLESSSFVQFIAADANNLLLRLPEHVSWEAGAVLGAASVSTLSIVFDTALKLTGTPEKPLVTEKPFYVLVYGASTNTGTMALQLLKLSGYTPIATCSPHNFPLVRKFGAAAAFDYRSPTCADDIRSFTGRTLSHVLDVITDARSQMLCGNVFGRGGGMYAVLELPDPESPVAKRRTVKTEFVVGLAAIGKEVALSGGYERPADHRVQARSAHDFAVVQRLLDEDKVRAHPAKVISPGGFSGILEGIKILRDGGTSGEKLVVFLEETAEK</sequence>
<dbReference type="GO" id="GO:0016651">
    <property type="term" value="F:oxidoreductase activity, acting on NAD(P)H"/>
    <property type="evidence" value="ECO:0007669"/>
    <property type="project" value="InterPro"/>
</dbReference>
<dbReference type="Pfam" id="PF08240">
    <property type="entry name" value="ADH_N"/>
    <property type="match status" value="1"/>
</dbReference>
<dbReference type="CDD" id="cd08249">
    <property type="entry name" value="enoyl_reductase_like"/>
    <property type="match status" value="1"/>
</dbReference>
<evidence type="ECO:0000313" key="8">
    <source>
        <dbReference type="Proteomes" id="UP000800200"/>
    </source>
</evidence>
<proteinExistence type="inferred from homology"/>
<dbReference type="EMBL" id="ML994612">
    <property type="protein sequence ID" value="KAF2193880.1"/>
    <property type="molecule type" value="Genomic_DNA"/>
</dbReference>
<dbReference type="InterPro" id="IPR020843">
    <property type="entry name" value="ER"/>
</dbReference>
<reference evidence="7" key="1">
    <citation type="journal article" date="2020" name="Stud. Mycol.">
        <title>101 Dothideomycetes genomes: a test case for predicting lifestyles and emergence of pathogens.</title>
        <authorList>
            <person name="Haridas S."/>
            <person name="Albert R."/>
            <person name="Binder M."/>
            <person name="Bloem J."/>
            <person name="Labutti K."/>
            <person name="Salamov A."/>
            <person name="Andreopoulos B."/>
            <person name="Baker S."/>
            <person name="Barry K."/>
            <person name="Bills G."/>
            <person name="Bluhm B."/>
            <person name="Cannon C."/>
            <person name="Castanera R."/>
            <person name="Culley D."/>
            <person name="Daum C."/>
            <person name="Ezra D."/>
            <person name="Gonzalez J."/>
            <person name="Henrissat B."/>
            <person name="Kuo A."/>
            <person name="Liang C."/>
            <person name="Lipzen A."/>
            <person name="Lutzoni F."/>
            <person name="Magnuson J."/>
            <person name="Mondo S."/>
            <person name="Nolan M."/>
            <person name="Ohm R."/>
            <person name="Pangilinan J."/>
            <person name="Park H.-J."/>
            <person name="Ramirez L."/>
            <person name="Alfaro M."/>
            <person name="Sun H."/>
            <person name="Tritt A."/>
            <person name="Yoshinaga Y."/>
            <person name="Zwiers L.-H."/>
            <person name="Turgeon B."/>
            <person name="Goodwin S."/>
            <person name="Spatafora J."/>
            <person name="Crous P."/>
            <person name="Grigoriev I."/>
        </authorList>
    </citation>
    <scope>NUCLEOTIDE SEQUENCE</scope>
    <source>
        <strain evidence="7">CBS 207.26</strain>
    </source>
</reference>
<dbReference type="PANTHER" id="PTHR45348">
    <property type="entry name" value="HYPOTHETICAL OXIDOREDUCTASE (EUROFUNG)"/>
    <property type="match status" value="1"/>
</dbReference>
<evidence type="ECO:0000256" key="2">
    <source>
        <dbReference type="ARBA" id="ARBA00011245"/>
    </source>
</evidence>
<comment type="subunit">
    <text evidence="2">Monomer.</text>
</comment>
<evidence type="ECO:0000259" key="6">
    <source>
        <dbReference type="SMART" id="SM00829"/>
    </source>
</evidence>
<dbReference type="OrthoDB" id="48317at2759"/>
<keyword evidence="3" id="KW-0547">Nucleotide-binding</keyword>
<dbReference type="AlphaFoldDB" id="A0A6A6EUU8"/>
<protein>
    <submittedName>
        <fullName evidence="7">Zinc binding enoyl reductase</fullName>
    </submittedName>
</protein>
<evidence type="ECO:0000256" key="5">
    <source>
        <dbReference type="ARBA" id="ARBA00023002"/>
    </source>
</evidence>